<dbReference type="InterPro" id="IPR000757">
    <property type="entry name" value="Beta-glucanase-like"/>
</dbReference>
<dbReference type="OrthoDB" id="1081439at2"/>
<reference evidence="3 4" key="1">
    <citation type="submission" date="2018-11" db="EMBL/GenBank/DDBJ databases">
        <title>Schleiferia aggregans sp. nov., a moderately thermophilic heterotrophic bacterium isolated from microbial mats at a terrestrial hot spring.</title>
        <authorList>
            <person name="Iino T."/>
            <person name="Ohkuma M."/>
            <person name="Haruta S."/>
        </authorList>
    </citation>
    <scope>NUCLEOTIDE SEQUENCE [LARGE SCALE GENOMIC DNA]</scope>
    <source>
        <strain evidence="3 4">LA</strain>
    </source>
</reference>
<dbReference type="PROSITE" id="PS51762">
    <property type="entry name" value="GH16_2"/>
    <property type="match status" value="1"/>
</dbReference>
<dbReference type="AlphaFoldDB" id="A0A401XKK4"/>
<gene>
    <name evidence="3" type="ORF">JCM31826_10140</name>
</gene>
<protein>
    <recommendedName>
        <fullName evidence="2">GH16 domain-containing protein</fullName>
    </recommendedName>
</protein>
<dbReference type="Proteomes" id="UP000286715">
    <property type="component" value="Unassembled WGS sequence"/>
</dbReference>
<dbReference type="GO" id="GO:0004553">
    <property type="term" value="F:hydrolase activity, hydrolyzing O-glycosyl compounds"/>
    <property type="evidence" value="ECO:0007669"/>
    <property type="project" value="InterPro"/>
</dbReference>
<dbReference type="SUPFAM" id="SSF49899">
    <property type="entry name" value="Concanavalin A-like lectins/glucanases"/>
    <property type="match status" value="1"/>
</dbReference>
<comment type="similarity">
    <text evidence="1">Belongs to the glycosyl hydrolase 16 family.</text>
</comment>
<keyword evidence="4" id="KW-1185">Reference proteome</keyword>
<dbReference type="Gene3D" id="2.60.120.200">
    <property type="match status" value="1"/>
</dbReference>
<sequence length="449" mass="52254">MKQFIFPYKYLFLLHFILNFIYGNSQNCKIVQGIMGTGAPQCPQSGLVLFLDENFQKELSPQIWKKGYPWGRVMNHLASSIHQDYNIKVENGYLNIKTIWSPGNYCIGGFDQNGNYDDCLTTRFFEYTSEAIHSSLKFNPLTYIKIRFKIPSMENATFPAAWYFSSCDNEVDIFEVIPKQNYFGKNLKQNKIVTLSVHSKHLNNCQGTKCSSSWEKNVNSDLSLTFNEISTIWLKNGIYWYFNNNEIAYYPRLMLINGQSLPACQPLMSNFYVINSFPGHSQDGYDFILNSNTPYDIQNFPFNKNSAPTLQVDYVKIFKFVECDKPINGEEFLSENTSLLYGSNVELKFSYPTKICNDKYGKIVKSNHHIEMENIEIYYGNFMEFSITECESFYQFSDQSEFSINLPNNNDITSVLSEKNLYIYPNPFNSSLYIELNDYEEVEKIELWS</sequence>
<dbReference type="RefSeq" id="WP_124397597.1">
    <property type="nucleotide sequence ID" value="NZ_BHZE01000008.1"/>
</dbReference>
<proteinExistence type="inferred from homology"/>
<comment type="caution">
    <text evidence="3">The sequence shown here is derived from an EMBL/GenBank/DDBJ whole genome shotgun (WGS) entry which is preliminary data.</text>
</comment>
<dbReference type="InterPro" id="IPR013320">
    <property type="entry name" value="ConA-like_dom_sf"/>
</dbReference>
<accession>A0A401XKK4</accession>
<evidence type="ECO:0000313" key="4">
    <source>
        <dbReference type="Proteomes" id="UP000286715"/>
    </source>
</evidence>
<dbReference type="EMBL" id="BHZE01000008">
    <property type="protein sequence ID" value="GCD77532.1"/>
    <property type="molecule type" value="Genomic_DNA"/>
</dbReference>
<evidence type="ECO:0000256" key="1">
    <source>
        <dbReference type="ARBA" id="ARBA00006865"/>
    </source>
</evidence>
<dbReference type="GO" id="GO:0005975">
    <property type="term" value="P:carbohydrate metabolic process"/>
    <property type="evidence" value="ECO:0007669"/>
    <property type="project" value="InterPro"/>
</dbReference>
<evidence type="ECO:0000313" key="3">
    <source>
        <dbReference type="EMBL" id="GCD77532.1"/>
    </source>
</evidence>
<feature type="domain" description="GH16" evidence="2">
    <location>
        <begin position="24"/>
        <end position="323"/>
    </location>
</feature>
<evidence type="ECO:0000259" key="2">
    <source>
        <dbReference type="PROSITE" id="PS51762"/>
    </source>
</evidence>
<organism evidence="3 4">
    <name type="scientific">Thermaurantimonas aggregans</name>
    <dbReference type="NCBI Taxonomy" id="2173829"/>
    <lineage>
        <taxon>Bacteria</taxon>
        <taxon>Pseudomonadati</taxon>
        <taxon>Bacteroidota</taxon>
        <taxon>Flavobacteriia</taxon>
        <taxon>Flavobacteriales</taxon>
        <taxon>Schleiferiaceae</taxon>
        <taxon>Thermaurantimonas</taxon>
    </lineage>
</organism>
<name>A0A401XKK4_9FLAO</name>